<evidence type="ECO:0000313" key="4">
    <source>
        <dbReference type="Proteomes" id="UP001589813"/>
    </source>
</evidence>
<organism evidence="3 4">
    <name type="scientific">Rheinheimera tilapiae</name>
    <dbReference type="NCBI Taxonomy" id="875043"/>
    <lineage>
        <taxon>Bacteria</taxon>
        <taxon>Pseudomonadati</taxon>
        <taxon>Pseudomonadota</taxon>
        <taxon>Gammaproteobacteria</taxon>
        <taxon>Chromatiales</taxon>
        <taxon>Chromatiaceae</taxon>
        <taxon>Rheinheimera</taxon>
    </lineage>
</organism>
<feature type="transmembrane region" description="Helical" evidence="1">
    <location>
        <begin position="150"/>
        <end position="170"/>
    </location>
</feature>
<keyword evidence="1" id="KW-0472">Membrane</keyword>
<feature type="transmembrane region" description="Helical" evidence="1">
    <location>
        <begin position="238"/>
        <end position="261"/>
    </location>
</feature>
<name>A0ABV6BEP8_9GAMM</name>
<keyword evidence="1" id="KW-0812">Transmembrane</keyword>
<evidence type="ECO:0000313" key="3">
    <source>
        <dbReference type="EMBL" id="MFC0049353.1"/>
    </source>
</evidence>
<feature type="transmembrane region" description="Helical" evidence="1">
    <location>
        <begin position="363"/>
        <end position="383"/>
    </location>
</feature>
<accession>A0ABV6BEP8</accession>
<feature type="transmembrane region" description="Helical" evidence="1">
    <location>
        <begin position="125"/>
        <end position="143"/>
    </location>
</feature>
<protein>
    <submittedName>
        <fullName evidence="3">DUF1624 domain-containing protein</fullName>
    </submittedName>
</protein>
<dbReference type="Pfam" id="PF07786">
    <property type="entry name" value="HGSNAT_cat"/>
    <property type="match status" value="1"/>
</dbReference>
<proteinExistence type="predicted"/>
<dbReference type="RefSeq" id="WP_377245023.1">
    <property type="nucleotide sequence ID" value="NZ_JBHLXP010000003.1"/>
</dbReference>
<dbReference type="PANTHER" id="PTHR40407:SF1">
    <property type="entry name" value="HEPARAN-ALPHA-GLUCOSAMINIDE N-ACETYLTRANSFERASE CATALYTIC DOMAIN-CONTAINING PROTEIN"/>
    <property type="match status" value="1"/>
</dbReference>
<keyword evidence="4" id="KW-1185">Reference proteome</keyword>
<feature type="transmembrane region" description="Helical" evidence="1">
    <location>
        <begin position="320"/>
        <end position="343"/>
    </location>
</feature>
<dbReference type="Proteomes" id="UP001589813">
    <property type="component" value="Unassembled WGS sequence"/>
</dbReference>
<dbReference type="PANTHER" id="PTHR40407">
    <property type="entry name" value="MEMBRANE PROTEIN-LIKE PROTEIN"/>
    <property type="match status" value="1"/>
</dbReference>
<feature type="domain" description="Heparan-alpha-glucosaminide N-acetyltransferase catalytic" evidence="2">
    <location>
        <begin position="20"/>
        <end position="242"/>
    </location>
</feature>
<feature type="transmembrane region" description="Helical" evidence="1">
    <location>
        <begin position="195"/>
        <end position="217"/>
    </location>
</feature>
<keyword evidence="1" id="KW-1133">Transmembrane helix</keyword>
<feature type="transmembrane region" description="Helical" evidence="1">
    <location>
        <begin position="69"/>
        <end position="87"/>
    </location>
</feature>
<dbReference type="InterPro" id="IPR012429">
    <property type="entry name" value="HGSNAT_cat"/>
</dbReference>
<evidence type="ECO:0000256" key="1">
    <source>
        <dbReference type="SAM" id="Phobius"/>
    </source>
</evidence>
<evidence type="ECO:0000259" key="2">
    <source>
        <dbReference type="Pfam" id="PF07786"/>
    </source>
</evidence>
<feature type="transmembrane region" description="Helical" evidence="1">
    <location>
        <begin position="281"/>
        <end position="299"/>
    </location>
</feature>
<sequence>MTTANVALHTSLNKSPSRGRINSIDMMRGLVMLMMLLDHVRERVLLHLQVSDPMEISQTEPGLFFSRLLAHWCAPVFVFLTGVSAYLYQQKGRPLTPFLLKRGGVLILLEMTLVNFSWLGSYNTLYLQVIWVIGLCMLLLALLHHLPRPVLAVLGLLLVGGHNLLTPIQFAPGETGYWLWTILHDRGFLLAPSEAAIAVKISYPLLPWVGVILLGYLAGRWYQQSEEQRQRFLSRTGWLALATLMLLRGLNLYGETLDWQVQPTLLMTMMDLLNFTKYPPSLDFLLLTLGLMCLALRALERAAMTNPAARWQQVLADFGAAPMFFYILHLYALLLLYSLALLVFAPNQQTAYGPMLGVSHVGWVWLIAVLLAAALYWPTRWFAGFKQRSHWRWVRYF</sequence>
<comment type="caution">
    <text evidence="3">The sequence shown here is derived from an EMBL/GenBank/DDBJ whole genome shotgun (WGS) entry which is preliminary data.</text>
</comment>
<gene>
    <name evidence="3" type="ORF">ACFFJP_13740</name>
</gene>
<dbReference type="EMBL" id="JBHLXP010000003">
    <property type="protein sequence ID" value="MFC0049353.1"/>
    <property type="molecule type" value="Genomic_DNA"/>
</dbReference>
<reference evidence="3 4" key="1">
    <citation type="submission" date="2024-09" db="EMBL/GenBank/DDBJ databases">
        <authorList>
            <person name="Sun Q."/>
            <person name="Mori K."/>
        </authorList>
    </citation>
    <scope>NUCLEOTIDE SEQUENCE [LARGE SCALE GENOMIC DNA]</scope>
    <source>
        <strain evidence="3 4">KCTC 23315</strain>
    </source>
</reference>